<accession>A0A6B0YLX2</accession>
<evidence type="ECO:0000256" key="1">
    <source>
        <dbReference type="ARBA" id="ARBA00006243"/>
    </source>
</evidence>
<dbReference type="InterPro" id="IPR010918">
    <property type="entry name" value="PurM-like_C_dom"/>
</dbReference>
<evidence type="ECO:0000313" key="5">
    <source>
        <dbReference type="EMBL" id="MXY92036.1"/>
    </source>
</evidence>
<feature type="region of interest" description="Disordered" evidence="2">
    <location>
        <begin position="1"/>
        <end position="35"/>
    </location>
</feature>
<dbReference type="InterPro" id="IPR036676">
    <property type="entry name" value="PurM-like_C_sf"/>
</dbReference>
<reference evidence="5" key="1">
    <citation type="submission" date="2019-09" db="EMBL/GenBank/DDBJ databases">
        <title>Characterisation of the sponge microbiome using genome-centric metagenomics.</title>
        <authorList>
            <person name="Engelberts J.P."/>
            <person name="Robbins S.J."/>
            <person name="De Goeij J.M."/>
            <person name="Aranda M."/>
            <person name="Bell S.C."/>
            <person name="Webster N.S."/>
        </authorList>
    </citation>
    <scope>NUCLEOTIDE SEQUENCE</scope>
    <source>
        <strain evidence="5">SB0664_bin_27</strain>
    </source>
</reference>
<dbReference type="Pfam" id="PF02769">
    <property type="entry name" value="AIRS_C"/>
    <property type="match status" value="1"/>
</dbReference>
<evidence type="ECO:0008006" key="6">
    <source>
        <dbReference type="Google" id="ProtNLM"/>
    </source>
</evidence>
<dbReference type="PANTHER" id="PTHR30303">
    <property type="entry name" value="HYDROGENASE ISOENZYMES FORMATION PROTEIN HYPE"/>
    <property type="match status" value="1"/>
</dbReference>
<name>A0A6B0YLX2_9CHLR</name>
<sequence>MAGANTHRQPAAAGIDHDNQEIEMSTTPPSLPTGKLPADLLSQLIKTLPIDDPDLVLGPSVGEDAAIIDLGRRSEEGAPSTCGSGVLSQRDGADTLLAAKSDPITFATEEIGYYAVNVCANDLAVCGARPRFYLPTVLLPEGSTEESVRGVCDQLGAACRALDIVVAGGHTEVTPAVNQPVVAGTLLGEVARGKVVRTGGCRPGEVVLLVGSAGVEGTAIIAREMGEALLEQGWSKAEVEAAANYLYEPGISVLEPALAAAESELVTAMHDPTEGGVATGLWELADASGCGLEVELAAVQVTRLSAAACAAFGLDPLGTIASGGLLATAAPGDVDAVLALWRGMGREGQVIGRVLEAEGGVYGMREGRRVALPRFDADEIVKLWGE</sequence>
<organism evidence="5">
    <name type="scientific">Caldilineaceae bacterium SB0664_bin_27</name>
    <dbReference type="NCBI Taxonomy" id="2605260"/>
    <lineage>
        <taxon>Bacteria</taxon>
        <taxon>Bacillati</taxon>
        <taxon>Chloroflexota</taxon>
        <taxon>Caldilineae</taxon>
        <taxon>Caldilineales</taxon>
        <taxon>Caldilineaceae</taxon>
    </lineage>
</organism>
<evidence type="ECO:0000259" key="4">
    <source>
        <dbReference type="Pfam" id="PF02769"/>
    </source>
</evidence>
<evidence type="ECO:0000256" key="2">
    <source>
        <dbReference type="SAM" id="MobiDB-lite"/>
    </source>
</evidence>
<dbReference type="InterPro" id="IPR016188">
    <property type="entry name" value="PurM-like_N"/>
</dbReference>
<dbReference type="GO" id="GO:0051604">
    <property type="term" value="P:protein maturation"/>
    <property type="evidence" value="ECO:0007669"/>
    <property type="project" value="TreeGrafter"/>
</dbReference>
<proteinExistence type="inferred from homology"/>
<dbReference type="CDD" id="cd06061">
    <property type="entry name" value="PurM-like1"/>
    <property type="match status" value="1"/>
</dbReference>
<dbReference type="InterPro" id="IPR036921">
    <property type="entry name" value="PurM-like_N_sf"/>
</dbReference>
<feature type="domain" description="PurM-like N-terminal" evidence="3">
    <location>
        <begin position="102"/>
        <end position="190"/>
    </location>
</feature>
<dbReference type="InterPro" id="IPR011854">
    <property type="entry name" value="HypE"/>
</dbReference>
<dbReference type="EMBL" id="VXRG01000009">
    <property type="protein sequence ID" value="MXY92036.1"/>
    <property type="molecule type" value="Genomic_DNA"/>
</dbReference>
<dbReference type="Pfam" id="PF00586">
    <property type="entry name" value="AIRS"/>
    <property type="match status" value="1"/>
</dbReference>
<feature type="domain" description="PurM-like C-terminal" evidence="4">
    <location>
        <begin position="202"/>
        <end position="359"/>
    </location>
</feature>
<gene>
    <name evidence="5" type="ORF">F4Y42_01155</name>
</gene>
<evidence type="ECO:0000259" key="3">
    <source>
        <dbReference type="Pfam" id="PF00586"/>
    </source>
</evidence>
<dbReference type="Gene3D" id="3.90.650.10">
    <property type="entry name" value="PurM-like C-terminal domain"/>
    <property type="match status" value="1"/>
</dbReference>
<dbReference type="SUPFAM" id="SSF55326">
    <property type="entry name" value="PurM N-terminal domain-like"/>
    <property type="match status" value="1"/>
</dbReference>
<comment type="similarity">
    <text evidence="1">Belongs to the HypE family.</text>
</comment>
<dbReference type="Gene3D" id="3.30.1330.10">
    <property type="entry name" value="PurM-like, N-terminal domain"/>
    <property type="match status" value="1"/>
</dbReference>
<dbReference type="PANTHER" id="PTHR30303:SF4">
    <property type="entry name" value="HYDROGENASE EXPRESSION_FORMATION PROTEIN HYPE"/>
    <property type="match status" value="1"/>
</dbReference>
<protein>
    <recommendedName>
        <fullName evidence="6">Hydrogenase expression protein</fullName>
    </recommendedName>
</protein>
<dbReference type="AlphaFoldDB" id="A0A6B0YLX2"/>
<dbReference type="SUPFAM" id="SSF56042">
    <property type="entry name" value="PurM C-terminal domain-like"/>
    <property type="match status" value="1"/>
</dbReference>
<comment type="caution">
    <text evidence="5">The sequence shown here is derived from an EMBL/GenBank/DDBJ whole genome shotgun (WGS) entry which is preliminary data.</text>
</comment>